<dbReference type="InterPro" id="IPR000210">
    <property type="entry name" value="BTB/POZ_dom"/>
</dbReference>
<dbReference type="Gene3D" id="3.30.710.10">
    <property type="entry name" value="Potassium Channel Kv1.1, Chain A"/>
    <property type="match status" value="1"/>
</dbReference>
<dbReference type="PANTHER" id="PTHR22744">
    <property type="entry name" value="HELIX LOOP HELIX PROTEIN 21-RELATED"/>
    <property type="match status" value="1"/>
</dbReference>
<gene>
    <name evidence="1" type="ORF">CGI_10015768</name>
</gene>
<dbReference type="CDD" id="cd18186">
    <property type="entry name" value="BTB_POZ_ZBTB_KLHL-like"/>
    <property type="match status" value="1"/>
</dbReference>
<dbReference type="SUPFAM" id="SSF54695">
    <property type="entry name" value="POZ domain"/>
    <property type="match status" value="1"/>
</dbReference>
<name>K1QXZ3_MAGGI</name>
<dbReference type="Pfam" id="PF00651">
    <property type="entry name" value="BTB"/>
    <property type="match status" value="1"/>
</dbReference>
<dbReference type="EMBL" id="JH819013">
    <property type="protein sequence ID" value="EKC36014.1"/>
    <property type="molecule type" value="Genomic_DNA"/>
</dbReference>
<dbReference type="AlphaFoldDB" id="K1QXZ3"/>
<dbReference type="InParanoid" id="K1QXZ3"/>
<evidence type="ECO:0000313" key="1">
    <source>
        <dbReference type="EMBL" id="EKC36014.1"/>
    </source>
</evidence>
<dbReference type="PANTHER" id="PTHR22744:SF17">
    <property type="entry name" value="BTB DOMAIN-CONTAINING PROTEIN"/>
    <property type="match status" value="1"/>
</dbReference>
<dbReference type="InterPro" id="IPR011333">
    <property type="entry name" value="SKP1/BTB/POZ_sf"/>
</dbReference>
<protein>
    <submittedName>
        <fullName evidence="1">Kelch-like protein 28</fullName>
    </submittedName>
</protein>
<accession>K1QXZ3</accession>
<organism evidence="1">
    <name type="scientific">Magallana gigas</name>
    <name type="common">Pacific oyster</name>
    <name type="synonym">Crassostrea gigas</name>
    <dbReference type="NCBI Taxonomy" id="29159"/>
    <lineage>
        <taxon>Eukaryota</taxon>
        <taxon>Metazoa</taxon>
        <taxon>Spiralia</taxon>
        <taxon>Lophotrochozoa</taxon>
        <taxon>Mollusca</taxon>
        <taxon>Bivalvia</taxon>
        <taxon>Autobranchia</taxon>
        <taxon>Pteriomorphia</taxon>
        <taxon>Ostreida</taxon>
        <taxon>Ostreoidea</taxon>
        <taxon>Ostreidae</taxon>
        <taxon>Magallana</taxon>
    </lineage>
</organism>
<dbReference type="SMART" id="SM00225">
    <property type="entry name" value="BTB"/>
    <property type="match status" value="1"/>
</dbReference>
<dbReference type="HOGENOM" id="CLU_1074612_0_0_1"/>
<reference evidence="1" key="1">
    <citation type="journal article" date="2012" name="Nature">
        <title>The oyster genome reveals stress adaptation and complexity of shell formation.</title>
        <authorList>
            <person name="Zhang G."/>
            <person name="Fang X."/>
            <person name="Guo X."/>
            <person name="Li L."/>
            <person name="Luo R."/>
            <person name="Xu F."/>
            <person name="Yang P."/>
            <person name="Zhang L."/>
            <person name="Wang X."/>
            <person name="Qi H."/>
            <person name="Xiong Z."/>
            <person name="Que H."/>
            <person name="Xie Y."/>
            <person name="Holland P.W."/>
            <person name="Paps J."/>
            <person name="Zhu Y."/>
            <person name="Wu F."/>
            <person name="Chen Y."/>
            <person name="Wang J."/>
            <person name="Peng C."/>
            <person name="Meng J."/>
            <person name="Yang L."/>
            <person name="Liu J."/>
            <person name="Wen B."/>
            <person name="Zhang N."/>
            <person name="Huang Z."/>
            <person name="Zhu Q."/>
            <person name="Feng Y."/>
            <person name="Mount A."/>
            <person name="Hedgecock D."/>
            <person name="Xu Z."/>
            <person name="Liu Y."/>
            <person name="Domazet-Loso T."/>
            <person name="Du Y."/>
            <person name="Sun X."/>
            <person name="Zhang S."/>
            <person name="Liu B."/>
            <person name="Cheng P."/>
            <person name="Jiang X."/>
            <person name="Li J."/>
            <person name="Fan D."/>
            <person name="Wang W."/>
            <person name="Fu W."/>
            <person name="Wang T."/>
            <person name="Wang B."/>
            <person name="Zhang J."/>
            <person name="Peng Z."/>
            <person name="Li Y."/>
            <person name="Li N."/>
            <person name="Wang J."/>
            <person name="Chen M."/>
            <person name="He Y."/>
            <person name="Tan F."/>
            <person name="Song X."/>
            <person name="Zheng Q."/>
            <person name="Huang R."/>
            <person name="Yang H."/>
            <person name="Du X."/>
            <person name="Chen L."/>
            <person name="Yang M."/>
            <person name="Gaffney P.M."/>
            <person name="Wang S."/>
            <person name="Luo L."/>
            <person name="She Z."/>
            <person name="Ming Y."/>
            <person name="Huang W."/>
            <person name="Zhang S."/>
            <person name="Huang B."/>
            <person name="Zhang Y."/>
            <person name="Qu T."/>
            <person name="Ni P."/>
            <person name="Miao G."/>
            <person name="Wang J."/>
            <person name="Wang Q."/>
            <person name="Steinberg C.E."/>
            <person name="Wang H."/>
            <person name="Li N."/>
            <person name="Qian L."/>
            <person name="Zhang G."/>
            <person name="Li Y."/>
            <person name="Yang H."/>
            <person name="Liu X."/>
            <person name="Wang J."/>
            <person name="Yin Y."/>
            <person name="Wang J."/>
        </authorList>
    </citation>
    <scope>NUCLEOTIDE SEQUENCE [LARGE SCALE GENOMIC DNA]</scope>
    <source>
        <strain evidence="1">05x7-T-G4-1.051#20</strain>
    </source>
</reference>
<proteinExistence type="predicted"/>
<dbReference type="PROSITE" id="PS50097">
    <property type="entry name" value="BTB"/>
    <property type="match status" value="1"/>
</dbReference>
<sequence>MAFSATIGNSPDSTVQPSTNLELEKEHFDYDHEVTDFTLIVENQKLHVAKVVLIDASPVFRKMLTGEFKEKNMTELELPGKKYSSFELFLRCIFPREYTLTETCIDEILPLADEYDVKCVLKKCEHWLLTELEFKNAKVSPHYQDEEGDVRYLMKCLYFGEKYSLKELHKKSFTMALPYKLQRYIENEHYQMLPEKNKRELLEMRLKGIEVDVAVKNGIGMFGSTGISKNKGGLVQHSALFGTSSVQVELYKCSSTLFL</sequence>